<dbReference type="OrthoDB" id="7063246at2"/>
<dbReference type="InterPro" id="IPR036680">
    <property type="entry name" value="SPOR-like_sf"/>
</dbReference>
<feature type="region of interest" description="Disordered" evidence="1">
    <location>
        <begin position="122"/>
        <end position="147"/>
    </location>
</feature>
<dbReference type="Proteomes" id="UP000057158">
    <property type="component" value="Chromosome"/>
</dbReference>
<organism evidence="3 4">
    <name type="scientific">Desulfuromonas soudanensis</name>
    <dbReference type="NCBI Taxonomy" id="1603606"/>
    <lineage>
        <taxon>Bacteria</taxon>
        <taxon>Pseudomonadati</taxon>
        <taxon>Thermodesulfobacteriota</taxon>
        <taxon>Desulfuromonadia</taxon>
        <taxon>Desulfuromonadales</taxon>
        <taxon>Desulfuromonadaceae</taxon>
        <taxon>Desulfuromonas</taxon>
    </lineage>
</organism>
<protein>
    <recommendedName>
        <fullName evidence="2">SPOR domain-containing protein</fullName>
    </recommendedName>
</protein>
<dbReference type="Gene3D" id="3.30.70.1070">
    <property type="entry name" value="Sporulation related repeat"/>
    <property type="match status" value="1"/>
</dbReference>
<dbReference type="PROSITE" id="PS51724">
    <property type="entry name" value="SPOR"/>
    <property type="match status" value="1"/>
</dbReference>
<dbReference type="EMBL" id="CP010802">
    <property type="protein sequence ID" value="ALC17540.1"/>
    <property type="molecule type" value="Genomic_DNA"/>
</dbReference>
<evidence type="ECO:0000313" key="3">
    <source>
        <dbReference type="EMBL" id="ALC17540.1"/>
    </source>
</evidence>
<sequence length="225" mass="24018">MVRQVVTRSQRRMEKKQALIVLVLVLAVALASFSLGVMVGRGGSQPVVTVEPVATPRIAVPAEPLIPAATEVADPLPSPPEGGDGLTFYEALPRGEQPPMGSGINLPPEEAPVATVDTPALRVAPPLPAPQPLPQPAPSRSRPEDDGEGAYLVQVASFRQAADAASLAERLAFKKYPAYAQEVDLGAKGVWHRVFVGPYSGNEEVTRIVQRLQTEDKLTALIRKR</sequence>
<dbReference type="PATRIC" id="fig|1603606.3.peg.3033"/>
<keyword evidence="4" id="KW-1185">Reference proteome</keyword>
<gene>
    <name evidence="3" type="ORF">DSOUD_2804</name>
</gene>
<dbReference type="STRING" id="1603606.DSOUD_2804"/>
<feature type="domain" description="SPOR" evidence="2">
    <location>
        <begin position="145"/>
        <end position="225"/>
    </location>
</feature>
<evidence type="ECO:0000256" key="1">
    <source>
        <dbReference type="SAM" id="MobiDB-lite"/>
    </source>
</evidence>
<name>A0A0M4D2K8_9BACT</name>
<dbReference type="KEGG" id="des:DSOUD_2804"/>
<dbReference type="GO" id="GO:0042834">
    <property type="term" value="F:peptidoglycan binding"/>
    <property type="evidence" value="ECO:0007669"/>
    <property type="project" value="InterPro"/>
</dbReference>
<feature type="compositionally biased region" description="Pro residues" evidence="1">
    <location>
        <begin position="125"/>
        <end position="137"/>
    </location>
</feature>
<dbReference type="AlphaFoldDB" id="A0A0M4D2K8"/>
<dbReference type="PANTHER" id="PTHR38687">
    <property type="entry name" value="CELL DIVISION PROTEIN DEDD-RELATED"/>
    <property type="match status" value="1"/>
</dbReference>
<dbReference type="SUPFAM" id="SSF110997">
    <property type="entry name" value="Sporulation related repeat"/>
    <property type="match status" value="1"/>
</dbReference>
<dbReference type="InterPro" id="IPR052521">
    <property type="entry name" value="Cell_div_SPOR-domain"/>
</dbReference>
<evidence type="ECO:0000259" key="2">
    <source>
        <dbReference type="PROSITE" id="PS51724"/>
    </source>
</evidence>
<dbReference type="RefSeq" id="WP_053551539.1">
    <property type="nucleotide sequence ID" value="NZ_CP010802.1"/>
</dbReference>
<proteinExistence type="predicted"/>
<dbReference type="Pfam" id="PF05036">
    <property type="entry name" value="SPOR"/>
    <property type="match status" value="1"/>
</dbReference>
<reference evidence="3 4" key="1">
    <citation type="submission" date="2015-07" db="EMBL/GenBank/DDBJ databases">
        <title>Isolation and Genomic Characterization of a Novel Halophilic Metal-Reducing Deltaproteobacterium from the Deep Subsurface.</title>
        <authorList>
            <person name="Badalamenti J.P."/>
            <person name="Summers Z.M."/>
            <person name="Gralnick J.A."/>
            <person name="Bond D.R."/>
        </authorList>
    </citation>
    <scope>NUCLEOTIDE SEQUENCE [LARGE SCALE GENOMIC DNA]</scope>
    <source>
        <strain evidence="3 4">WTL</strain>
    </source>
</reference>
<dbReference type="InterPro" id="IPR007730">
    <property type="entry name" value="SPOR-like_dom"/>
</dbReference>
<accession>A0A0M4D2K8</accession>
<evidence type="ECO:0000313" key="4">
    <source>
        <dbReference type="Proteomes" id="UP000057158"/>
    </source>
</evidence>